<accession>J9FVD1</accession>
<dbReference type="AlphaFoldDB" id="J9FVD1"/>
<dbReference type="EMBL" id="AMCI01004027">
    <property type="protein sequence ID" value="EJW98961.1"/>
    <property type="molecule type" value="Genomic_DNA"/>
</dbReference>
<reference evidence="2" key="1">
    <citation type="journal article" date="2012" name="PLoS ONE">
        <title>Gene sets for utilization of primary and secondary nutrition supplies in the distal gut of endangered iberian lynx.</title>
        <authorList>
            <person name="Alcaide M."/>
            <person name="Messina E."/>
            <person name="Richter M."/>
            <person name="Bargiela R."/>
            <person name="Peplies J."/>
            <person name="Huws S.A."/>
            <person name="Newbold C.J."/>
            <person name="Golyshin P.N."/>
            <person name="Simon M.A."/>
            <person name="Lopez G."/>
            <person name="Yakimov M.M."/>
            <person name="Ferrer M."/>
        </authorList>
    </citation>
    <scope>NUCLEOTIDE SEQUENCE</scope>
</reference>
<gene>
    <name evidence="2" type="ORF">EVA_12933</name>
</gene>
<feature type="transmembrane region" description="Helical" evidence="1">
    <location>
        <begin position="110"/>
        <end position="130"/>
    </location>
</feature>
<feature type="transmembrane region" description="Helical" evidence="1">
    <location>
        <begin position="38"/>
        <end position="63"/>
    </location>
</feature>
<keyword evidence="1" id="KW-1133">Transmembrane helix</keyword>
<keyword evidence="1" id="KW-0472">Membrane</keyword>
<organism evidence="2">
    <name type="scientific">gut metagenome</name>
    <dbReference type="NCBI Taxonomy" id="749906"/>
    <lineage>
        <taxon>unclassified sequences</taxon>
        <taxon>metagenomes</taxon>
        <taxon>organismal metagenomes</taxon>
    </lineage>
</organism>
<proteinExistence type="predicted"/>
<feature type="transmembrane region" description="Helical" evidence="1">
    <location>
        <begin position="191"/>
        <end position="210"/>
    </location>
</feature>
<evidence type="ECO:0000256" key="1">
    <source>
        <dbReference type="SAM" id="Phobius"/>
    </source>
</evidence>
<keyword evidence="1" id="KW-0812">Transmembrane</keyword>
<name>J9FVD1_9ZZZZ</name>
<feature type="transmembrane region" description="Helical" evidence="1">
    <location>
        <begin position="137"/>
        <end position="156"/>
    </location>
</feature>
<feature type="transmembrane region" description="Helical" evidence="1">
    <location>
        <begin position="70"/>
        <end position="90"/>
    </location>
</feature>
<evidence type="ECO:0000313" key="2">
    <source>
        <dbReference type="EMBL" id="EJW98961.1"/>
    </source>
</evidence>
<protein>
    <submittedName>
        <fullName evidence="2">Membrane protein</fullName>
    </submittedName>
</protein>
<comment type="caution">
    <text evidence="2">The sequence shown here is derived from an EMBL/GenBank/DDBJ whole genome shotgun (WGS) entry which is preliminary data.</text>
</comment>
<sequence>MAFSASAFTRKEIPNTELASSATKQITTITVTATQPPAAIAAISALVPAMIPLIAAIVALAAVFSPRAAVCAVCFAACAAFFDALTVWSACFFSSLLGCFNRRLCCLLRSFYGLVYYFFPDSLCGFYGFATGRTGSLLNRFFCFWSCLYWCLNLVYRWDITTSFKGTSCSICTLLSQRAFSSFLTKGLDSIFYFYKIVFCGLKTFPSFLIKSINSFVSNPIFCILHTVGSILFRRCFLCVHSGFRFILRLGISGLHSF</sequence>